<comment type="caution">
    <text evidence="1">The sequence shown here is derived from an EMBL/GenBank/DDBJ whole genome shotgun (WGS) entry which is preliminary data.</text>
</comment>
<sequence>DRASEAFQQILEWIQKGKMKYSETVTEGFENTITAFIEMLQGKNLGKAIVKV</sequence>
<dbReference type="OrthoDB" id="809632at2759"/>
<dbReference type="GO" id="GO:0006693">
    <property type="term" value="P:prostaglandin metabolic process"/>
    <property type="evidence" value="ECO:0007669"/>
    <property type="project" value="TreeGrafter"/>
</dbReference>
<dbReference type="Gene3D" id="3.40.50.720">
    <property type="entry name" value="NAD(P)-binding Rossmann-like Domain"/>
    <property type="match status" value="1"/>
</dbReference>
<keyword evidence="2" id="KW-1185">Reference proteome</keyword>
<evidence type="ECO:0000313" key="1">
    <source>
        <dbReference type="EMBL" id="RZB77526.1"/>
    </source>
</evidence>
<organism evidence="1 2">
    <name type="scientific">Asbolus verrucosus</name>
    <name type="common">Desert ironclad beetle</name>
    <dbReference type="NCBI Taxonomy" id="1661398"/>
    <lineage>
        <taxon>Eukaryota</taxon>
        <taxon>Metazoa</taxon>
        <taxon>Ecdysozoa</taxon>
        <taxon>Arthropoda</taxon>
        <taxon>Hexapoda</taxon>
        <taxon>Insecta</taxon>
        <taxon>Pterygota</taxon>
        <taxon>Neoptera</taxon>
        <taxon>Endopterygota</taxon>
        <taxon>Coleoptera</taxon>
        <taxon>Polyphaga</taxon>
        <taxon>Cucujiformia</taxon>
        <taxon>Tenebrionidae</taxon>
        <taxon>Pimeliinae</taxon>
        <taxon>Asbolus</taxon>
    </lineage>
</organism>
<reference evidence="1 2" key="1">
    <citation type="submission" date="2017-03" db="EMBL/GenBank/DDBJ databases">
        <title>Genome of the blue death feigning beetle - Asbolus verrucosus.</title>
        <authorList>
            <person name="Rider S.D."/>
        </authorList>
    </citation>
    <scope>NUCLEOTIDE SEQUENCE [LARGE SCALE GENOMIC DNA]</scope>
    <source>
        <strain evidence="1">Butters</strain>
        <tissue evidence="1">Head and leg muscle</tissue>
    </source>
</reference>
<evidence type="ECO:0000313" key="2">
    <source>
        <dbReference type="Proteomes" id="UP000292052"/>
    </source>
</evidence>
<dbReference type="SUPFAM" id="SSF50129">
    <property type="entry name" value="GroES-like"/>
    <property type="match status" value="1"/>
</dbReference>
<dbReference type="PANTHER" id="PTHR43205:SF7">
    <property type="entry name" value="PROSTAGLANDIN REDUCTASE 1"/>
    <property type="match status" value="1"/>
</dbReference>
<dbReference type="InterPro" id="IPR045010">
    <property type="entry name" value="MDR_fam"/>
</dbReference>
<gene>
    <name evidence="1" type="ORF">BDFB_013271</name>
</gene>
<accession>A0A482VET0</accession>
<dbReference type="Gene3D" id="3.90.180.10">
    <property type="entry name" value="Medium-chain alcohol dehydrogenases, catalytic domain"/>
    <property type="match status" value="1"/>
</dbReference>
<feature type="non-terminal residue" evidence="1">
    <location>
        <position position="1"/>
    </location>
</feature>
<proteinExistence type="predicted"/>
<evidence type="ECO:0008006" key="3">
    <source>
        <dbReference type="Google" id="ProtNLM"/>
    </source>
</evidence>
<dbReference type="Proteomes" id="UP000292052">
    <property type="component" value="Unassembled WGS sequence"/>
</dbReference>
<protein>
    <recommendedName>
        <fullName evidence="3">NADP-dependent oxidoreductase</fullName>
    </recommendedName>
</protein>
<dbReference type="InterPro" id="IPR011032">
    <property type="entry name" value="GroES-like_sf"/>
</dbReference>
<dbReference type="PANTHER" id="PTHR43205">
    <property type="entry name" value="PROSTAGLANDIN REDUCTASE"/>
    <property type="match status" value="1"/>
</dbReference>
<dbReference type="EMBL" id="QDEB01107892">
    <property type="protein sequence ID" value="RZB77526.1"/>
    <property type="molecule type" value="Genomic_DNA"/>
</dbReference>
<dbReference type="AlphaFoldDB" id="A0A482VET0"/>
<name>A0A482VET0_ASBVE</name>
<dbReference type="GO" id="GO:0047522">
    <property type="term" value="F:15-oxoprostaglandin 13-reductase [NAD(P)+] activity"/>
    <property type="evidence" value="ECO:0007669"/>
    <property type="project" value="TreeGrafter"/>
</dbReference>